<keyword evidence="2" id="KW-1185">Reference proteome</keyword>
<dbReference type="RefSeq" id="XP_066696054.1">
    <property type="nucleotide sequence ID" value="XM_066846563.1"/>
</dbReference>
<evidence type="ECO:0000313" key="2">
    <source>
        <dbReference type="Proteomes" id="UP001391051"/>
    </source>
</evidence>
<comment type="caution">
    <text evidence="1">The sequence shown here is derived from an EMBL/GenBank/DDBJ whole genome shotgun (WGS) entry which is preliminary data.</text>
</comment>
<protein>
    <submittedName>
        <fullName evidence="1">Uncharacterized protein</fullName>
    </submittedName>
</protein>
<evidence type="ECO:0000313" key="1">
    <source>
        <dbReference type="EMBL" id="KAK7946020.1"/>
    </source>
</evidence>
<dbReference type="Proteomes" id="UP001391051">
    <property type="component" value="Unassembled WGS sequence"/>
</dbReference>
<reference evidence="1 2" key="1">
    <citation type="submission" date="2023-01" db="EMBL/GenBank/DDBJ databases">
        <title>Analysis of 21 Apiospora genomes using comparative genomics revels a genus with tremendous synthesis potential of carbohydrate active enzymes and secondary metabolites.</title>
        <authorList>
            <person name="Sorensen T."/>
        </authorList>
    </citation>
    <scope>NUCLEOTIDE SEQUENCE [LARGE SCALE GENOMIC DNA]</scope>
    <source>
        <strain evidence="1 2">CBS 24483</strain>
    </source>
</reference>
<gene>
    <name evidence="1" type="ORF">PG986_010341</name>
</gene>
<proteinExistence type="predicted"/>
<organism evidence="1 2">
    <name type="scientific">Apiospora aurea</name>
    <dbReference type="NCBI Taxonomy" id="335848"/>
    <lineage>
        <taxon>Eukaryota</taxon>
        <taxon>Fungi</taxon>
        <taxon>Dikarya</taxon>
        <taxon>Ascomycota</taxon>
        <taxon>Pezizomycotina</taxon>
        <taxon>Sordariomycetes</taxon>
        <taxon>Xylariomycetidae</taxon>
        <taxon>Amphisphaeriales</taxon>
        <taxon>Apiosporaceae</taxon>
        <taxon>Apiospora</taxon>
    </lineage>
</organism>
<accession>A0ABR1Q1Y3</accession>
<sequence length="199" mass="21595">MDLQITHSPRHTKEDAWRQFVEGSCSEAKGTPKSWQIRTQDWVRMPPSWRQNLWALLWALLTHGARTRPLPNSLSLPLRELEGLFGNAGAGHAAGVSDDHDGSMAVCPVVVRAAWSLPIALAQPPDLQISARLGQTRGAGSVPMPYIRPQAAEVAVPDDTNLATDLQASTRYGRGTRVQDGEAISECRTARGSSCYSSA</sequence>
<dbReference type="GeneID" id="92079625"/>
<name>A0ABR1Q1Y3_9PEZI</name>
<dbReference type="EMBL" id="JAQQWE010000007">
    <property type="protein sequence ID" value="KAK7946020.1"/>
    <property type="molecule type" value="Genomic_DNA"/>
</dbReference>